<proteinExistence type="predicted"/>
<dbReference type="Proteomes" id="UP000199060">
    <property type="component" value="Unassembled WGS sequence"/>
</dbReference>
<name>A0A1G6Y5K0_9BACT</name>
<reference evidence="2" key="1">
    <citation type="submission" date="2016-10" db="EMBL/GenBank/DDBJ databases">
        <authorList>
            <person name="Varghese N."/>
            <person name="Submissions S."/>
        </authorList>
    </citation>
    <scope>NUCLEOTIDE SEQUENCE [LARGE SCALE GENOMIC DNA]</scope>
    <source>
        <strain evidence="2">DSM 23095</strain>
    </source>
</reference>
<sequence length="111" mass="12549">MFCLLVIFMITSCLRTTDEKCTSILTSEDQIQDSIPSGLKMDNGIYSIWIKLKGKVDHDIQFNEFSLPSGVVDTLIRNRDQYSPTFHYTISNEEGGNVELDICVGFSYSPL</sequence>
<evidence type="ECO:0000313" key="1">
    <source>
        <dbReference type="EMBL" id="SDD85562.1"/>
    </source>
</evidence>
<gene>
    <name evidence="1" type="ORF">SAMN04488104_10817</name>
</gene>
<evidence type="ECO:0000313" key="2">
    <source>
        <dbReference type="Proteomes" id="UP000199060"/>
    </source>
</evidence>
<organism evidence="1 2">
    <name type="scientific">Algoriphagus faecimaris</name>
    <dbReference type="NCBI Taxonomy" id="686796"/>
    <lineage>
        <taxon>Bacteria</taxon>
        <taxon>Pseudomonadati</taxon>
        <taxon>Bacteroidota</taxon>
        <taxon>Cytophagia</taxon>
        <taxon>Cytophagales</taxon>
        <taxon>Cyclobacteriaceae</taxon>
        <taxon>Algoriphagus</taxon>
    </lineage>
</organism>
<protein>
    <submittedName>
        <fullName evidence="1">Uncharacterized protein</fullName>
    </submittedName>
</protein>
<keyword evidence="2" id="KW-1185">Reference proteome</keyword>
<accession>A0A1G6Y5K0</accession>
<dbReference type="AlphaFoldDB" id="A0A1G6Y5K0"/>
<dbReference type="EMBL" id="FNAC01000081">
    <property type="protein sequence ID" value="SDD85562.1"/>
    <property type="molecule type" value="Genomic_DNA"/>
</dbReference>